<dbReference type="InterPro" id="IPR000210">
    <property type="entry name" value="BTB/POZ_dom"/>
</dbReference>
<dbReference type="CDD" id="cd14358">
    <property type="entry name" value="UBA_NAC_euk"/>
    <property type="match status" value="1"/>
</dbReference>
<evidence type="ECO:0000259" key="2">
    <source>
        <dbReference type="PROSITE" id="PS50097"/>
    </source>
</evidence>
<name>A0A4Q2D0N7_9AGAR</name>
<dbReference type="OrthoDB" id="3223751at2759"/>
<gene>
    <name evidence="3" type="ORF">EST38_g13572</name>
</gene>
<feature type="region of interest" description="Disordered" evidence="1">
    <location>
        <begin position="1"/>
        <end position="22"/>
    </location>
</feature>
<dbReference type="Gene3D" id="1.10.8.10">
    <property type="entry name" value="DNA helicase RuvA subunit, C-terminal domain"/>
    <property type="match status" value="1"/>
</dbReference>
<dbReference type="Proteomes" id="UP000290288">
    <property type="component" value="Unassembled WGS sequence"/>
</dbReference>
<dbReference type="InterPro" id="IPR044034">
    <property type="entry name" value="NAC-like_UBA"/>
</dbReference>
<proteinExistence type="predicted"/>
<dbReference type="SUPFAM" id="SSF54695">
    <property type="entry name" value="POZ domain"/>
    <property type="match status" value="1"/>
</dbReference>
<keyword evidence="4" id="KW-1185">Reference proteome</keyword>
<dbReference type="Gene3D" id="3.30.710.10">
    <property type="entry name" value="Potassium Channel Kv1.1, Chain A"/>
    <property type="match status" value="1"/>
</dbReference>
<dbReference type="PANTHER" id="PTHR22744">
    <property type="entry name" value="HELIX LOOP HELIX PROTEIN 21-RELATED"/>
    <property type="match status" value="1"/>
</dbReference>
<dbReference type="Pfam" id="PF00651">
    <property type="entry name" value="BTB"/>
    <property type="match status" value="1"/>
</dbReference>
<sequence>MSSTTQADSDSSSSQPSLTEPSSALQHRSKYFFDDDLVIFKVESTLFRVHKHYLIKESEVFHSMFSCPPDAAGPEGQTADRPIVLPEVKIVEFEALLDVFYERGYRQKEPRIGLPPTWLPREDGLLSVANRFGFEEIKDLAVKALETDVLVELGPVDKILLARQFDVSDWLKPAYVELCQRSKPLSTTEAGRLGAETAALIAQARETYRDSREYLDTRFCQNLVPFETSSRARNPDLDREAKIAVRRIFFPQTDGSSDEIGVKPSDIEVVIQQTRCSRAKAVKALEESGGDLINAIIALSE</sequence>
<dbReference type="STRING" id="2316362.A0A4Q2D0N7"/>
<dbReference type="InterPro" id="IPR011333">
    <property type="entry name" value="SKP1/BTB/POZ_sf"/>
</dbReference>
<dbReference type="AlphaFoldDB" id="A0A4Q2D0N7"/>
<dbReference type="PANTHER" id="PTHR22744:SF14">
    <property type="entry name" value="BTB DOMAIN-CONTAINING PROTEIN-RELATED"/>
    <property type="match status" value="1"/>
</dbReference>
<dbReference type="PROSITE" id="PS50097">
    <property type="entry name" value="BTB"/>
    <property type="match status" value="1"/>
</dbReference>
<evidence type="ECO:0000313" key="4">
    <source>
        <dbReference type="Proteomes" id="UP000290288"/>
    </source>
</evidence>
<feature type="domain" description="BTB" evidence="2">
    <location>
        <begin position="36"/>
        <end position="109"/>
    </location>
</feature>
<dbReference type="EMBL" id="SDEE01001312">
    <property type="protein sequence ID" value="RXW12282.1"/>
    <property type="molecule type" value="Genomic_DNA"/>
</dbReference>
<reference evidence="3 4" key="1">
    <citation type="submission" date="2019-01" db="EMBL/GenBank/DDBJ databases">
        <title>Draft genome sequence of Psathyrella aberdarensis IHI B618.</title>
        <authorList>
            <person name="Buettner E."/>
            <person name="Kellner H."/>
        </authorList>
    </citation>
    <scope>NUCLEOTIDE SEQUENCE [LARGE SCALE GENOMIC DNA]</scope>
    <source>
        <strain evidence="3 4">IHI B618</strain>
    </source>
</reference>
<dbReference type="SMART" id="SM00225">
    <property type="entry name" value="BTB"/>
    <property type="match status" value="1"/>
</dbReference>
<protein>
    <recommendedName>
        <fullName evidence="2">BTB domain-containing protein</fullName>
    </recommendedName>
</protein>
<evidence type="ECO:0000313" key="3">
    <source>
        <dbReference type="EMBL" id="RXW12282.1"/>
    </source>
</evidence>
<evidence type="ECO:0000256" key="1">
    <source>
        <dbReference type="SAM" id="MobiDB-lite"/>
    </source>
</evidence>
<dbReference type="CDD" id="cd18186">
    <property type="entry name" value="BTB_POZ_ZBTB_KLHL-like"/>
    <property type="match status" value="1"/>
</dbReference>
<accession>A0A4Q2D0N7</accession>
<comment type="caution">
    <text evidence="3">The sequence shown here is derived from an EMBL/GenBank/DDBJ whole genome shotgun (WGS) entry which is preliminary data.</text>
</comment>
<dbReference type="Pfam" id="PF19026">
    <property type="entry name" value="UBA_HYPK"/>
    <property type="match status" value="1"/>
</dbReference>
<organism evidence="3 4">
    <name type="scientific">Candolleomyces aberdarensis</name>
    <dbReference type="NCBI Taxonomy" id="2316362"/>
    <lineage>
        <taxon>Eukaryota</taxon>
        <taxon>Fungi</taxon>
        <taxon>Dikarya</taxon>
        <taxon>Basidiomycota</taxon>
        <taxon>Agaricomycotina</taxon>
        <taxon>Agaricomycetes</taxon>
        <taxon>Agaricomycetidae</taxon>
        <taxon>Agaricales</taxon>
        <taxon>Agaricineae</taxon>
        <taxon>Psathyrellaceae</taxon>
        <taxon>Candolleomyces</taxon>
    </lineage>
</organism>